<dbReference type="PIRSF" id="PIRSF034285">
    <property type="entry name" value="UCP034285"/>
    <property type="match status" value="1"/>
</dbReference>
<dbReference type="Gene3D" id="3.40.50.300">
    <property type="entry name" value="P-loop containing nucleotide triphosphate hydrolases"/>
    <property type="match status" value="1"/>
</dbReference>
<comment type="caution">
    <text evidence="1">The sequence shown here is derived from an EMBL/GenBank/DDBJ whole genome shotgun (WGS) entry which is preliminary data.</text>
</comment>
<reference evidence="1 2" key="1">
    <citation type="submission" date="2019-07" db="EMBL/GenBank/DDBJ databases">
        <authorList>
            <person name="Kim J."/>
        </authorList>
    </citation>
    <scope>NUCLEOTIDE SEQUENCE [LARGE SCALE GENOMIC DNA]</scope>
    <source>
        <strain evidence="2">dk17</strain>
    </source>
</reference>
<dbReference type="Proteomes" id="UP000320042">
    <property type="component" value="Unassembled WGS sequence"/>
</dbReference>
<dbReference type="AlphaFoldDB" id="A0A563U0R2"/>
<organism evidence="1 2">
    <name type="scientific">Mucilaginibacter pallidiroseus</name>
    <dbReference type="NCBI Taxonomy" id="2599295"/>
    <lineage>
        <taxon>Bacteria</taxon>
        <taxon>Pseudomonadati</taxon>
        <taxon>Bacteroidota</taxon>
        <taxon>Sphingobacteriia</taxon>
        <taxon>Sphingobacteriales</taxon>
        <taxon>Sphingobacteriaceae</taxon>
        <taxon>Mucilaginibacter</taxon>
    </lineage>
</organism>
<dbReference type="EMBL" id="VOEJ01000009">
    <property type="protein sequence ID" value="TWR25217.1"/>
    <property type="molecule type" value="Genomic_DNA"/>
</dbReference>
<gene>
    <name evidence="1" type="ORF">FPZ43_17250</name>
</gene>
<dbReference type="OrthoDB" id="836928at2"/>
<dbReference type="InterPro" id="IPR017026">
    <property type="entry name" value="ImuA"/>
</dbReference>
<keyword evidence="2" id="KW-1185">Reference proteome</keyword>
<dbReference type="SUPFAM" id="SSF52540">
    <property type="entry name" value="P-loop containing nucleoside triphosphate hydrolases"/>
    <property type="match status" value="1"/>
</dbReference>
<accession>A0A563U0R2</accession>
<name>A0A563U0R2_9SPHI</name>
<protein>
    <submittedName>
        <fullName evidence="1">Error-prone repair protein ImuA</fullName>
    </submittedName>
</protein>
<evidence type="ECO:0000313" key="1">
    <source>
        <dbReference type="EMBL" id="TWR25217.1"/>
    </source>
</evidence>
<sequence>MQSTRKEIINQLQKEILLLQGFKPPAPDNSGGLGLGPVEQAFPNGVFPTGAIHEFLGFEQEHSAAFGGFIAGILGKLMLQGSVCLWISMSRTVFPPALKSFGIEPDRVIFIDVKRERDILWATEEALKCDALSAVVAEVADMNFMQSRRLQLAVEQSKVTGFILRTDARKLTANICVARWQITPQPSVLEDGMPGVGFPRWNVELLKVRNGNPGAWVMQWADAGFTTITPEIEQVVQHQRILKVV</sequence>
<proteinExistence type="predicted"/>
<dbReference type="InterPro" id="IPR027417">
    <property type="entry name" value="P-loop_NTPase"/>
</dbReference>
<dbReference type="RefSeq" id="WP_146383188.1">
    <property type="nucleotide sequence ID" value="NZ_VOEJ01000009.1"/>
</dbReference>
<evidence type="ECO:0000313" key="2">
    <source>
        <dbReference type="Proteomes" id="UP000320042"/>
    </source>
</evidence>